<dbReference type="Pfam" id="PF13472">
    <property type="entry name" value="Lipase_GDSL_2"/>
    <property type="match status" value="1"/>
</dbReference>
<dbReference type="PANTHER" id="PTHR43772:SF2">
    <property type="entry name" value="PUTATIVE (AFU_ORTHOLOGUE AFUA_2G04480)-RELATED"/>
    <property type="match status" value="1"/>
</dbReference>
<evidence type="ECO:0000256" key="2">
    <source>
        <dbReference type="ARBA" id="ARBA00022651"/>
    </source>
</evidence>
<keyword evidence="10" id="KW-1185">Reference proteome</keyword>
<feature type="domain" description="SGNH hydrolase-type esterase" evidence="8">
    <location>
        <begin position="359"/>
        <end position="529"/>
    </location>
</feature>
<dbReference type="InterPro" id="IPR036514">
    <property type="entry name" value="SGNH_hydro_sf"/>
</dbReference>
<dbReference type="RefSeq" id="WP_209142999.1">
    <property type="nucleotide sequence ID" value="NZ_JAGHKO010000014.1"/>
</dbReference>
<keyword evidence="4" id="KW-0119">Carbohydrate metabolism</keyword>
<dbReference type="InterPro" id="IPR023296">
    <property type="entry name" value="Glyco_hydro_beta-prop_sf"/>
</dbReference>
<feature type="signal peptide" evidence="7">
    <location>
        <begin position="1"/>
        <end position="26"/>
    </location>
</feature>
<evidence type="ECO:0000256" key="1">
    <source>
        <dbReference type="ARBA" id="ARBA00009865"/>
    </source>
</evidence>
<dbReference type="EMBL" id="JAGHKO010000014">
    <property type="protein sequence ID" value="MBO9204425.1"/>
    <property type="molecule type" value="Genomic_DNA"/>
</dbReference>
<evidence type="ECO:0000256" key="7">
    <source>
        <dbReference type="SAM" id="SignalP"/>
    </source>
</evidence>
<dbReference type="Gene3D" id="2.115.10.20">
    <property type="entry name" value="Glycosyl hydrolase domain, family 43"/>
    <property type="match status" value="1"/>
</dbReference>
<dbReference type="Pfam" id="PF04616">
    <property type="entry name" value="Glyco_hydro_43"/>
    <property type="match status" value="1"/>
</dbReference>
<name>A0ABS3Z2R6_9BACT</name>
<dbReference type="CDD" id="cd18828">
    <property type="entry name" value="GH43_BT3675-like"/>
    <property type="match status" value="1"/>
</dbReference>
<dbReference type="InterPro" id="IPR006710">
    <property type="entry name" value="Glyco_hydro_43"/>
</dbReference>
<feature type="chain" id="PRO_5045049000" evidence="7">
    <location>
        <begin position="27"/>
        <end position="548"/>
    </location>
</feature>
<evidence type="ECO:0000256" key="3">
    <source>
        <dbReference type="ARBA" id="ARBA00022801"/>
    </source>
</evidence>
<protein>
    <submittedName>
        <fullName evidence="9">Family 43 glycosylhydrolase</fullName>
    </submittedName>
</protein>
<gene>
    <name evidence="9" type="ORF">J7I42_29320</name>
</gene>
<comment type="caution">
    <text evidence="9">The sequence shown here is derived from an EMBL/GenBank/DDBJ whole genome shotgun (WGS) entry which is preliminary data.</text>
</comment>
<comment type="similarity">
    <text evidence="1 6">Belongs to the glycosyl hydrolase 43 family.</text>
</comment>
<evidence type="ECO:0000256" key="4">
    <source>
        <dbReference type="ARBA" id="ARBA00023277"/>
    </source>
</evidence>
<sequence length="548" mass="61219">MTIKTVFHFLLLGCLPVMLKAQQTKAPNKNYHNPVLKGLYADPDIIFSIKTGKFYLYPTSDGFTNWTGTYFKAFSSPDLVNWKEEGVILDLPKEVSWAKVRAWAPCIIERKINGTYKYFFYFCGEQKIGVAVSDSPTGPFVDTGKPLIDKRPEGITKGGQTIDPDVFQDPQTGKYYLYWGNGYMAGAELNDDMVSLKMETLKELTPDKTFREGTHVFFRNGQYYFMWSQNDTRDPNYCVRYGTASGPLEKINIPANNLVVFKDSIAGIYGTGHNSTIQVPGRDEWYLVYHRFNYPNGINMGREAGYNREVCIDKMEFNADGTIKQVQPTHTGIKPVKVNVATVALNIFTLGDSNGSFPYSWPKQLEWALPGADVFNLSKSGRTIGFVNNGDSTLNSLMMIDENLKKAAEHTGGRPYDFIVLDLGTNDGKAVFANRQQEVHANLELLIRKIKGCSYPAINKASIIIIAPTPYGSKAEATEKYAGGNNRVAAMSKAFEQIAKRNGCLFVNGFKTPGLDIESMTADGLHLDNTASRKLIEPVVQLMIKKRK</sequence>
<keyword evidence="3 6" id="KW-0378">Hydrolase</keyword>
<dbReference type="InterPro" id="IPR052176">
    <property type="entry name" value="Glycosyl_Hydrlase_43_Enz"/>
</dbReference>
<keyword evidence="2" id="KW-0624">Polysaccharide degradation</keyword>
<evidence type="ECO:0000256" key="5">
    <source>
        <dbReference type="ARBA" id="ARBA00023295"/>
    </source>
</evidence>
<dbReference type="SUPFAM" id="SSF52266">
    <property type="entry name" value="SGNH hydrolase"/>
    <property type="match status" value="1"/>
</dbReference>
<keyword evidence="5 6" id="KW-0326">Glycosidase</keyword>
<evidence type="ECO:0000256" key="6">
    <source>
        <dbReference type="RuleBase" id="RU361187"/>
    </source>
</evidence>
<keyword evidence="2" id="KW-0858">Xylan degradation</keyword>
<dbReference type="SUPFAM" id="SSF75005">
    <property type="entry name" value="Arabinanase/levansucrase/invertase"/>
    <property type="match status" value="1"/>
</dbReference>
<evidence type="ECO:0000259" key="8">
    <source>
        <dbReference type="Pfam" id="PF13472"/>
    </source>
</evidence>
<keyword evidence="7" id="KW-0732">Signal</keyword>
<reference evidence="9 10" key="1">
    <citation type="submission" date="2021-03" db="EMBL/GenBank/DDBJ databases">
        <title>Assistant Professor.</title>
        <authorList>
            <person name="Huq M.A."/>
        </authorList>
    </citation>
    <scope>NUCLEOTIDE SEQUENCE [LARGE SCALE GENOMIC DNA]</scope>
    <source>
        <strain evidence="9 10">MAH-29</strain>
    </source>
</reference>
<dbReference type="Gene3D" id="3.40.50.1110">
    <property type="entry name" value="SGNH hydrolase"/>
    <property type="match status" value="1"/>
</dbReference>
<dbReference type="InterPro" id="IPR013830">
    <property type="entry name" value="SGNH_hydro"/>
</dbReference>
<accession>A0ABS3Z2R6</accession>
<proteinExistence type="inferred from homology"/>
<evidence type="ECO:0000313" key="10">
    <source>
        <dbReference type="Proteomes" id="UP000677244"/>
    </source>
</evidence>
<dbReference type="Proteomes" id="UP000677244">
    <property type="component" value="Unassembled WGS sequence"/>
</dbReference>
<organism evidence="9 10">
    <name type="scientific">Niastella soli</name>
    <dbReference type="NCBI Taxonomy" id="2821487"/>
    <lineage>
        <taxon>Bacteria</taxon>
        <taxon>Pseudomonadati</taxon>
        <taxon>Bacteroidota</taxon>
        <taxon>Chitinophagia</taxon>
        <taxon>Chitinophagales</taxon>
        <taxon>Chitinophagaceae</taxon>
        <taxon>Niastella</taxon>
    </lineage>
</organism>
<dbReference type="PANTHER" id="PTHR43772">
    <property type="entry name" value="ENDO-1,4-BETA-XYLANASE"/>
    <property type="match status" value="1"/>
</dbReference>
<evidence type="ECO:0000313" key="9">
    <source>
        <dbReference type="EMBL" id="MBO9204425.1"/>
    </source>
</evidence>